<reference evidence="1 2" key="1">
    <citation type="journal article" date="2014" name="Agronomy (Basel)">
        <title>A Draft Genome Sequence for Ensete ventricosum, the Drought-Tolerant Tree Against Hunger.</title>
        <authorList>
            <person name="Harrison J."/>
            <person name="Moore K.A."/>
            <person name="Paszkiewicz K."/>
            <person name="Jones T."/>
            <person name="Grant M."/>
            <person name="Ambacheew D."/>
            <person name="Muzemil S."/>
            <person name="Studholme D.J."/>
        </authorList>
    </citation>
    <scope>NUCLEOTIDE SEQUENCE [LARGE SCALE GENOMIC DNA]</scope>
</reference>
<dbReference type="Proteomes" id="UP000287651">
    <property type="component" value="Unassembled WGS sequence"/>
</dbReference>
<protein>
    <submittedName>
        <fullName evidence="1">Uncharacterized protein</fullName>
    </submittedName>
</protein>
<accession>A0A426Y4M1</accession>
<evidence type="ECO:0000313" key="1">
    <source>
        <dbReference type="EMBL" id="RRT46696.1"/>
    </source>
</evidence>
<gene>
    <name evidence="1" type="ORF">B296_00031930</name>
</gene>
<sequence length="102" mass="10822">MATPNFVLTSVFSVAATKAPSRVNSVALCYAKWKVRDSSGAEEALVAGAGATEVAKQPPPIKRPAERCAKVQIHCCGFPFFWDLSGDGCRYAWSGSVVSLSL</sequence>
<dbReference type="EMBL" id="AMZH03015019">
    <property type="protein sequence ID" value="RRT46696.1"/>
    <property type="molecule type" value="Genomic_DNA"/>
</dbReference>
<organism evidence="1 2">
    <name type="scientific">Ensete ventricosum</name>
    <name type="common">Abyssinian banana</name>
    <name type="synonym">Musa ensete</name>
    <dbReference type="NCBI Taxonomy" id="4639"/>
    <lineage>
        <taxon>Eukaryota</taxon>
        <taxon>Viridiplantae</taxon>
        <taxon>Streptophyta</taxon>
        <taxon>Embryophyta</taxon>
        <taxon>Tracheophyta</taxon>
        <taxon>Spermatophyta</taxon>
        <taxon>Magnoliopsida</taxon>
        <taxon>Liliopsida</taxon>
        <taxon>Zingiberales</taxon>
        <taxon>Musaceae</taxon>
        <taxon>Ensete</taxon>
    </lineage>
</organism>
<name>A0A426Y4M1_ENSVE</name>
<evidence type="ECO:0000313" key="2">
    <source>
        <dbReference type="Proteomes" id="UP000287651"/>
    </source>
</evidence>
<dbReference type="AlphaFoldDB" id="A0A426Y4M1"/>
<comment type="caution">
    <text evidence="1">The sequence shown here is derived from an EMBL/GenBank/DDBJ whole genome shotgun (WGS) entry which is preliminary data.</text>
</comment>
<proteinExistence type="predicted"/>